<dbReference type="RefSeq" id="WP_349281133.1">
    <property type="nucleotide sequence ID" value="NZ_CBCSCU010000004.1"/>
</dbReference>
<sequence>MNATKPHSRKTDLTVTHVLAELLERLERSKVPVGAEQYRSVVQHLASELGDVEPGTALGALLDSHPAAAELYENVNYQYAGLCRSELDASLAAERQAKEILDRAMSRTLNRSIPPHKEDPTHGKS</sequence>
<organism evidence="2">
    <name type="scientific">Polaromonas hydrogenivorans</name>
    <dbReference type="NCBI Taxonomy" id="335476"/>
    <lineage>
        <taxon>Bacteria</taxon>
        <taxon>Pseudomonadati</taxon>
        <taxon>Pseudomonadota</taxon>
        <taxon>Betaproteobacteria</taxon>
        <taxon>Burkholderiales</taxon>
        <taxon>Comamonadaceae</taxon>
        <taxon>Polaromonas</taxon>
    </lineage>
</organism>
<reference evidence="2" key="1">
    <citation type="submission" date="2024-05" db="EMBL/GenBank/DDBJ databases">
        <authorList>
            <person name="Bunk B."/>
            <person name="Swiderski J."/>
            <person name="Sproer C."/>
            <person name="Thiel V."/>
        </authorList>
    </citation>
    <scope>NUCLEOTIDE SEQUENCE</scope>
    <source>
        <strain evidence="2">DSM 17735</strain>
    </source>
</reference>
<dbReference type="EMBL" id="CP157675">
    <property type="protein sequence ID" value="XBP71779.1"/>
    <property type="molecule type" value="Genomic_DNA"/>
</dbReference>
<accession>A0AAU7LVW9</accession>
<protein>
    <submittedName>
        <fullName evidence="2">Uncharacterized protein</fullName>
    </submittedName>
</protein>
<evidence type="ECO:0000256" key="1">
    <source>
        <dbReference type="SAM" id="MobiDB-lite"/>
    </source>
</evidence>
<name>A0AAU7LVW9_9BURK</name>
<gene>
    <name evidence="2" type="ORF">ABLV49_08300</name>
</gene>
<feature type="compositionally biased region" description="Basic and acidic residues" evidence="1">
    <location>
        <begin position="115"/>
        <end position="125"/>
    </location>
</feature>
<dbReference type="AlphaFoldDB" id="A0AAU7LVW9"/>
<proteinExistence type="predicted"/>
<feature type="region of interest" description="Disordered" evidence="1">
    <location>
        <begin position="103"/>
        <end position="125"/>
    </location>
</feature>
<evidence type="ECO:0000313" key="2">
    <source>
        <dbReference type="EMBL" id="XBP71779.1"/>
    </source>
</evidence>